<dbReference type="InterPro" id="IPR058110">
    <property type="entry name" value="GCG_CRPN_dom"/>
</dbReference>
<sequence length="83" mass="8344">MPEAGSLATPVAQGCGFGAWRGPWGGCRDTPYVGPLPGGGFAAPAGAPVYLGNGCPAGFWRGPWGNCRDTPYHGPLPGGGYQP</sequence>
<accession>A0ABY3DXM1</accession>
<keyword evidence="2" id="KW-1185">Reference proteome</keyword>
<dbReference type="EMBL" id="VMBP01000001">
    <property type="protein sequence ID" value="TSJ64914.1"/>
    <property type="molecule type" value="Genomic_DNA"/>
</dbReference>
<evidence type="ECO:0000313" key="2">
    <source>
        <dbReference type="Proteomes" id="UP000315321"/>
    </source>
</evidence>
<comment type="caution">
    <text evidence="1">The sequence shown here is derived from an EMBL/GenBank/DDBJ whole genome shotgun (WGS) entry which is preliminary data.</text>
</comment>
<name>A0ABY3DXM1_9HYPH</name>
<dbReference type="NCBIfam" id="NF047412">
    <property type="entry name" value="sig_GCG_CRPN_rpt"/>
    <property type="match status" value="1"/>
</dbReference>
<dbReference type="Proteomes" id="UP000315321">
    <property type="component" value="Unassembled WGS sequence"/>
</dbReference>
<organism evidence="1 2">
    <name type="scientific">Ancylobacter moscoviensis</name>
    <dbReference type="NCBI Taxonomy" id="2597768"/>
    <lineage>
        <taxon>Bacteria</taxon>
        <taxon>Pseudomonadati</taxon>
        <taxon>Pseudomonadota</taxon>
        <taxon>Alphaproteobacteria</taxon>
        <taxon>Hyphomicrobiales</taxon>
        <taxon>Xanthobacteraceae</taxon>
        <taxon>Ancylobacter</taxon>
    </lineage>
</organism>
<proteinExistence type="predicted"/>
<gene>
    <name evidence="1" type="ORF">FO470_04905</name>
</gene>
<reference evidence="1 2" key="1">
    <citation type="submission" date="2019-07" db="EMBL/GenBank/DDBJ databases">
        <authorList>
            <person name="Grouzdev D.S."/>
        </authorList>
    </citation>
    <scope>NUCLEOTIDE SEQUENCE [LARGE SCALE GENOMIC DNA]</scope>
    <source>
        <strain evidence="1 2">3C</strain>
    </source>
</reference>
<evidence type="ECO:0000313" key="1">
    <source>
        <dbReference type="EMBL" id="TSJ64914.1"/>
    </source>
</evidence>
<protein>
    <submittedName>
        <fullName evidence="1">Uncharacterized protein</fullName>
    </submittedName>
</protein>